<evidence type="ECO:0000313" key="3">
    <source>
        <dbReference type="RefSeq" id="XP_029121505.1"/>
    </source>
</evidence>
<keyword evidence="1" id="KW-1133">Transmembrane helix</keyword>
<dbReference type="Proteomes" id="UP000504607">
    <property type="component" value="Chromosome 7"/>
</dbReference>
<gene>
    <name evidence="3" type="primary">LOC105048866</name>
</gene>
<reference evidence="3" key="1">
    <citation type="submission" date="2025-08" db="UniProtKB">
        <authorList>
            <consortium name="RefSeq"/>
        </authorList>
    </citation>
    <scope>IDENTIFICATION</scope>
</reference>
<protein>
    <submittedName>
        <fullName evidence="3">Uncharacterized protein LOC105048866</fullName>
    </submittedName>
</protein>
<dbReference type="AlphaFoldDB" id="A0A8N4F6S7"/>
<accession>A0A8N4F6S7</accession>
<feature type="transmembrane region" description="Helical" evidence="1">
    <location>
        <begin position="79"/>
        <end position="100"/>
    </location>
</feature>
<evidence type="ECO:0000256" key="1">
    <source>
        <dbReference type="SAM" id="Phobius"/>
    </source>
</evidence>
<organism evidence="2 3">
    <name type="scientific">Elaeis guineensis var. tenera</name>
    <name type="common">Oil palm</name>
    <dbReference type="NCBI Taxonomy" id="51953"/>
    <lineage>
        <taxon>Eukaryota</taxon>
        <taxon>Viridiplantae</taxon>
        <taxon>Streptophyta</taxon>
        <taxon>Embryophyta</taxon>
        <taxon>Tracheophyta</taxon>
        <taxon>Spermatophyta</taxon>
        <taxon>Magnoliopsida</taxon>
        <taxon>Liliopsida</taxon>
        <taxon>Arecaceae</taxon>
        <taxon>Arecoideae</taxon>
        <taxon>Cocoseae</taxon>
        <taxon>Elaeidinae</taxon>
        <taxon>Elaeis</taxon>
    </lineage>
</organism>
<feature type="transmembrane region" description="Helical" evidence="1">
    <location>
        <begin position="142"/>
        <end position="167"/>
    </location>
</feature>
<dbReference type="PROSITE" id="PS51257">
    <property type="entry name" value="PROKAR_LIPOPROTEIN"/>
    <property type="match status" value="1"/>
</dbReference>
<dbReference type="PANTHER" id="PTHR37254:SF1">
    <property type="entry name" value="OS01G0100500 PROTEIN"/>
    <property type="match status" value="1"/>
</dbReference>
<sequence length="189" mass="21255">MNLPRISCPENSFLYNSTLCGCNPGYYKEKGGKGCVLFEVEDGDWTVGMTRVAGATGPTFLEELLPLDDVRRIVRSEAALLKAMLVAIVSWLAFCAAVRLGPVDGGRTVWFRVRWRISRLDLRFATKHHLVRFLLHSLSLSLYPLSFLVFLLPGMVGCFVLWVWFVVQKGDLMVGLGWWSNLWGTVKLG</sequence>
<name>A0A8N4F6S7_ELAGV</name>
<evidence type="ECO:0000313" key="2">
    <source>
        <dbReference type="Proteomes" id="UP000504607"/>
    </source>
</evidence>
<proteinExistence type="predicted"/>
<keyword evidence="2" id="KW-1185">Reference proteome</keyword>
<keyword evidence="1" id="KW-0472">Membrane</keyword>
<dbReference type="RefSeq" id="XP_029121505.1">
    <property type="nucleotide sequence ID" value="XM_029265672.1"/>
</dbReference>
<dbReference type="OrthoDB" id="1909934at2759"/>
<dbReference type="PANTHER" id="PTHR37254">
    <property type="entry name" value="OS01G0100500 PROTEIN"/>
    <property type="match status" value="1"/>
</dbReference>
<keyword evidence="1" id="KW-0812">Transmembrane</keyword>